<gene>
    <name evidence="10" type="ORF">EU555_29580</name>
</gene>
<name>A0A4Z0NGC2_9HYPH</name>
<dbReference type="Pfam" id="PF00512">
    <property type="entry name" value="HisKA"/>
    <property type="match status" value="1"/>
</dbReference>
<sequence length="822" mass="89168">MSTRDRGGAPPDEAEALAAAVAAARGRAGPFLPALERSRQPMLVTDPALPDNPVVFVNQAFLTLTGYAAEAVIGRNCRFLQGPETDPGAVAAIREGLREEREVRVTILNYRQDGSRFWNQLLISPIRDEAGRLVNYFASQGDMSHVHEAEAGRARLADIERRLVEAQRQLSLTQSSAGIAGTWDWDIVAGRLYVDGRFAALTGLSPAPRPGTVPLAPGPLPVSAFFTGIHPLDRLRVRLAVSGILGGAEVFDKEYRLLAPDGAVRWVHARGRCHFDPDERPARFTGVLVEVTEQKRVEERLRIAQSAGRVGAFEHVPGFATVAASPQFCSLLGLVPARTVAASAVNALVIEGDPPLMAPDQRQEGELPPIETRVRLADTGEVRWLVRRGEAIRDTETSGLRHVGVIYDVTESKRAEVALRELNDTLEARVREAVAERERAEEQLRQSQKMEAVGQLTGGIAHDFNNLLTGIVGSLDLMQTRINEGRTENLTRYAGLAMASAQRAAALTHRLLAFSRRQPLEARAVDANRLMSAMDELLRRSLGERVQLEVVVAGGLWLTLCDPNQLENAILNLAINARDAMPEGGRLTIETANAHLDDAYASREIGVRAGQYVCVSVTDTGSGMPPDVIARAFDPFFTTKPLGQGTGLGLSMIYGFAKQSEGNVKIYSEAGQGTTVKLYLPRYHGEIETATEVRGEAPRAERGETVLVVEDDPTVRALVIEVLHELGYRTLEAPDGPAGLRLLQSASHIDLLITDVGLPGLNGRQLADQARLVRPSLKVLFMTGYAENATFGNGHLGPGMQMITKPFPVEGLATKIRSIIEG</sequence>
<dbReference type="InterPro" id="IPR005467">
    <property type="entry name" value="His_kinase_dom"/>
</dbReference>
<evidence type="ECO:0000313" key="10">
    <source>
        <dbReference type="EMBL" id="TGD95129.1"/>
    </source>
</evidence>
<dbReference type="SMART" id="SM00086">
    <property type="entry name" value="PAC"/>
    <property type="match status" value="3"/>
</dbReference>
<proteinExistence type="predicted"/>
<evidence type="ECO:0000259" key="8">
    <source>
        <dbReference type="PROSITE" id="PS50112"/>
    </source>
</evidence>
<evidence type="ECO:0000259" key="7">
    <source>
        <dbReference type="PROSITE" id="PS50110"/>
    </source>
</evidence>
<dbReference type="RefSeq" id="WP_135418922.1">
    <property type="nucleotide sequence ID" value="NZ_SRLB01000033.1"/>
</dbReference>
<dbReference type="InterPro" id="IPR000700">
    <property type="entry name" value="PAS-assoc_C"/>
</dbReference>
<dbReference type="CDD" id="cd18161">
    <property type="entry name" value="REC_hyHK_blue-like"/>
    <property type="match status" value="1"/>
</dbReference>
<feature type="domain" description="Response regulatory" evidence="7">
    <location>
        <begin position="705"/>
        <end position="820"/>
    </location>
</feature>
<dbReference type="Gene3D" id="3.30.565.10">
    <property type="entry name" value="Histidine kinase-like ATPase, C-terminal domain"/>
    <property type="match status" value="1"/>
</dbReference>
<dbReference type="SMART" id="SM00387">
    <property type="entry name" value="HATPase_c"/>
    <property type="match status" value="1"/>
</dbReference>
<dbReference type="InterPro" id="IPR001789">
    <property type="entry name" value="Sig_transdc_resp-reg_receiver"/>
</dbReference>
<evidence type="ECO:0000256" key="2">
    <source>
        <dbReference type="ARBA" id="ARBA00012438"/>
    </source>
</evidence>
<dbReference type="CDD" id="cd00082">
    <property type="entry name" value="HisKA"/>
    <property type="match status" value="1"/>
</dbReference>
<dbReference type="InterPro" id="IPR035965">
    <property type="entry name" value="PAS-like_dom_sf"/>
</dbReference>
<dbReference type="EC" id="2.7.13.3" evidence="2"/>
<dbReference type="AlphaFoldDB" id="A0A4Z0NGC2"/>
<dbReference type="Gene3D" id="2.10.70.100">
    <property type="match status" value="1"/>
</dbReference>
<dbReference type="GO" id="GO:0000155">
    <property type="term" value="F:phosphorelay sensor kinase activity"/>
    <property type="evidence" value="ECO:0007669"/>
    <property type="project" value="InterPro"/>
</dbReference>
<dbReference type="Pfam" id="PF08447">
    <property type="entry name" value="PAS_3"/>
    <property type="match status" value="1"/>
</dbReference>
<reference evidence="10 11" key="1">
    <citation type="submission" date="2019-04" db="EMBL/GenBank/DDBJ databases">
        <authorList>
            <person name="Feng G."/>
            <person name="Zhu H."/>
        </authorList>
    </citation>
    <scope>NUCLEOTIDE SEQUENCE [LARGE SCALE GENOMIC DNA]</scope>
    <source>
        <strain evidence="10 11">6HR-1</strain>
    </source>
</reference>
<evidence type="ECO:0000256" key="5">
    <source>
        <dbReference type="SAM" id="Coils"/>
    </source>
</evidence>
<dbReference type="PROSITE" id="PS50110">
    <property type="entry name" value="RESPONSE_REGULATORY"/>
    <property type="match status" value="1"/>
</dbReference>
<evidence type="ECO:0000259" key="6">
    <source>
        <dbReference type="PROSITE" id="PS50109"/>
    </source>
</evidence>
<dbReference type="InterPro" id="IPR011006">
    <property type="entry name" value="CheY-like_superfamily"/>
</dbReference>
<dbReference type="SMART" id="SM00448">
    <property type="entry name" value="REC"/>
    <property type="match status" value="1"/>
</dbReference>
<dbReference type="Pfam" id="PF00072">
    <property type="entry name" value="Response_reg"/>
    <property type="match status" value="1"/>
</dbReference>
<comment type="catalytic activity">
    <reaction evidence="1">
        <text>ATP + protein L-histidine = ADP + protein N-phospho-L-histidine.</text>
        <dbReference type="EC" id="2.7.13.3"/>
    </reaction>
</comment>
<keyword evidence="5" id="KW-0175">Coiled coil</keyword>
<dbReference type="Gene3D" id="3.30.450.20">
    <property type="entry name" value="PAS domain"/>
    <property type="match status" value="3"/>
</dbReference>
<accession>A0A4Z0NGC2</accession>
<dbReference type="Gene3D" id="1.10.287.130">
    <property type="match status" value="1"/>
</dbReference>
<feature type="coiled-coil region" evidence="5">
    <location>
        <begin position="149"/>
        <end position="176"/>
    </location>
</feature>
<feature type="domain" description="PAC" evidence="9">
    <location>
        <begin position="251"/>
        <end position="303"/>
    </location>
</feature>
<dbReference type="OrthoDB" id="9796100at2"/>
<feature type="modified residue" description="4-aspartylphosphate" evidence="4">
    <location>
        <position position="755"/>
    </location>
</feature>
<dbReference type="SUPFAM" id="SSF47384">
    <property type="entry name" value="Homodimeric domain of signal transducing histidine kinase"/>
    <property type="match status" value="1"/>
</dbReference>
<dbReference type="SMART" id="SM00388">
    <property type="entry name" value="HisKA"/>
    <property type="match status" value="1"/>
</dbReference>
<evidence type="ECO:0000256" key="3">
    <source>
        <dbReference type="ARBA" id="ARBA00022553"/>
    </source>
</evidence>
<dbReference type="InterPro" id="IPR003661">
    <property type="entry name" value="HisK_dim/P_dom"/>
</dbReference>
<dbReference type="InterPro" id="IPR004358">
    <property type="entry name" value="Sig_transdc_His_kin-like_C"/>
</dbReference>
<feature type="domain" description="PAC" evidence="9">
    <location>
        <begin position="368"/>
        <end position="421"/>
    </location>
</feature>
<dbReference type="InterPro" id="IPR036097">
    <property type="entry name" value="HisK_dim/P_sf"/>
</dbReference>
<feature type="domain" description="PAC" evidence="9">
    <location>
        <begin position="101"/>
        <end position="155"/>
    </location>
</feature>
<feature type="domain" description="Histidine kinase" evidence="6">
    <location>
        <begin position="459"/>
        <end position="684"/>
    </location>
</feature>
<dbReference type="SUPFAM" id="SSF55874">
    <property type="entry name" value="ATPase domain of HSP90 chaperone/DNA topoisomerase II/histidine kinase"/>
    <property type="match status" value="1"/>
</dbReference>
<dbReference type="CDD" id="cd00130">
    <property type="entry name" value="PAS"/>
    <property type="match status" value="2"/>
</dbReference>
<dbReference type="InterPro" id="IPR001610">
    <property type="entry name" value="PAC"/>
</dbReference>
<organism evidence="10 11">
    <name type="scientific">Methylobacterium nonmethylotrophicum</name>
    <dbReference type="NCBI Taxonomy" id="1141884"/>
    <lineage>
        <taxon>Bacteria</taxon>
        <taxon>Pseudomonadati</taxon>
        <taxon>Pseudomonadota</taxon>
        <taxon>Alphaproteobacteria</taxon>
        <taxon>Hyphomicrobiales</taxon>
        <taxon>Methylobacteriaceae</taxon>
        <taxon>Methylobacterium</taxon>
    </lineage>
</organism>
<comment type="caution">
    <text evidence="10">The sequence shown here is derived from an EMBL/GenBank/DDBJ whole genome shotgun (WGS) entry which is preliminary data.</text>
</comment>
<dbReference type="InterPro" id="IPR013655">
    <property type="entry name" value="PAS_fold_3"/>
</dbReference>
<feature type="coiled-coil region" evidence="5">
    <location>
        <begin position="423"/>
        <end position="450"/>
    </location>
</feature>
<dbReference type="PROSITE" id="PS50113">
    <property type="entry name" value="PAC"/>
    <property type="match status" value="3"/>
</dbReference>
<protein>
    <recommendedName>
        <fullName evidence="2">histidine kinase</fullName>
        <ecNumber evidence="2">2.7.13.3</ecNumber>
    </recommendedName>
</protein>
<evidence type="ECO:0000313" key="11">
    <source>
        <dbReference type="Proteomes" id="UP000297535"/>
    </source>
</evidence>
<dbReference type="PROSITE" id="PS50112">
    <property type="entry name" value="PAS"/>
    <property type="match status" value="1"/>
</dbReference>
<dbReference type="InterPro" id="IPR000014">
    <property type="entry name" value="PAS"/>
</dbReference>
<evidence type="ECO:0000256" key="1">
    <source>
        <dbReference type="ARBA" id="ARBA00000085"/>
    </source>
</evidence>
<keyword evidence="11" id="KW-1185">Reference proteome</keyword>
<dbReference type="SUPFAM" id="SSF52172">
    <property type="entry name" value="CheY-like"/>
    <property type="match status" value="1"/>
</dbReference>
<dbReference type="Pfam" id="PF13426">
    <property type="entry name" value="PAS_9"/>
    <property type="match status" value="1"/>
</dbReference>
<dbReference type="SMART" id="SM00091">
    <property type="entry name" value="PAS"/>
    <property type="match status" value="2"/>
</dbReference>
<dbReference type="SUPFAM" id="SSF55785">
    <property type="entry name" value="PYP-like sensor domain (PAS domain)"/>
    <property type="match status" value="3"/>
</dbReference>
<keyword evidence="3 4" id="KW-0597">Phosphoprotein</keyword>
<dbReference type="CDD" id="cd16919">
    <property type="entry name" value="HATPase_CckA-like"/>
    <property type="match status" value="1"/>
</dbReference>
<dbReference type="InterPro" id="IPR003594">
    <property type="entry name" value="HATPase_dom"/>
</dbReference>
<dbReference type="EMBL" id="SRLB01000033">
    <property type="protein sequence ID" value="TGD95129.1"/>
    <property type="molecule type" value="Genomic_DNA"/>
</dbReference>
<dbReference type="PANTHER" id="PTHR43065:SF42">
    <property type="entry name" value="TWO-COMPONENT SENSOR PPRA"/>
    <property type="match status" value="1"/>
</dbReference>
<dbReference type="Proteomes" id="UP000297535">
    <property type="component" value="Unassembled WGS sequence"/>
</dbReference>
<evidence type="ECO:0000256" key="4">
    <source>
        <dbReference type="PROSITE-ProRule" id="PRU00169"/>
    </source>
</evidence>
<dbReference type="Gene3D" id="3.40.50.2300">
    <property type="match status" value="1"/>
</dbReference>
<feature type="domain" description="PAS" evidence="8">
    <location>
        <begin position="34"/>
        <end position="100"/>
    </location>
</feature>
<dbReference type="PANTHER" id="PTHR43065">
    <property type="entry name" value="SENSOR HISTIDINE KINASE"/>
    <property type="match status" value="1"/>
</dbReference>
<dbReference type="PRINTS" id="PR00344">
    <property type="entry name" value="BCTRLSENSOR"/>
</dbReference>
<evidence type="ECO:0000259" key="9">
    <source>
        <dbReference type="PROSITE" id="PS50113"/>
    </source>
</evidence>
<dbReference type="NCBIfam" id="TIGR00229">
    <property type="entry name" value="sensory_box"/>
    <property type="match status" value="2"/>
</dbReference>
<dbReference type="Pfam" id="PF02518">
    <property type="entry name" value="HATPase_c"/>
    <property type="match status" value="1"/>
</dbReference>
<dbReference type="InterPro" id="IPR036890">
    <property type="entry name" value="HATPase_C_sf"/>
</dbReference>
<dbReference type="PROSITE" id="PS50109">
    <property type="entry name" value="HIS_KIN"/>
    <property type="match status" value="1"/>
</dbReference>